<name>A0A0S2MYK3_9CAUD</name>
<reference evidence="1 2" key="1">
    <citation type="submission" date="2015-10" db="EMBL/GenBank/DDBJ databases">
        <authorList>
            <person name="Gilbert D.G."/>
        </authorList>
    </citation>
    <scope>NUCLEOTIDE SEQUENCE [LARGE SCALE GENOMIC DNA]</scope>
</reference>
<organism evidence="1 2">
    <name type="scientific">Enterococcus phage vB_EfaP_IME199</name>
    <dbReference type="NCBI Taxonomy" id="1747351"/>
    <lineage>
        <taxon>Viruses</taxon>
        <taxon>Duplodnaviria</taxon>
        <taxon>Heunggongvirae</taxon>
        <taxon>Uroviricota</taxon>
        <taxon>Caudoviricetes</taxon>
        <taxon>Rountreeviridae</taxon>
        <taxon>Sarlesvirinae</taxon>
        <taxon>Minhovirus</taxon>
        <taxon>Minhovirus IME199</taxon>
    </lineage>
</organism>
<protein>
    <submittedName>
        <fullName evidence="1">Uncharacterized protein</fullName>
    </submittedName>
</protein>
<dbReference type="KEGG" id="vg:56214370"/>
<evidence type="ECO:0000313" key="1">
    <source>
        <dbReference type="EMBL" id="ALO81010.1"/>
    </source>
</evidence>
<dbReference type="RefSeq" id="YP_009908809.1">
    <property type="nucleotide sequence ID" value="NC_049931.1"/>
</dbReference>
<dbReference type="GeneID" id="56214370"/>
<dbReference type="Proteomes" id="UP000222983">
    <property type="component" value="Segment"/>
</dbReference>
<accession>A0A0S2MYK3</accession>
<sequence>MNPYNTIIARQQKTIEELKAELTYWKETADYWKKIAFEFELKYWK</sequence>
<evidence type="ECO:0000313" key="2">
    <source>
        <dbReference type="Proteomes" id="UP000222983"/>
    </source>
</evidence>
<keyword evidence="2" id="KW-1185">Reference proteome</keyword>
<dbReference type="EMBL" id="KT945995">
    <property type="protein sequence ID" value="ALO81010.1"/>
    <property type="molecule type" value="Genomic_DNA"/>
</dbReference>
<proteinExistence type="predicted"/>